<protein>
    <submittedName>
        <fullName evidence="1">Uncharacterized protein</fullName>
    </submittedName>
</protein>
<evidence type="ECO:0000313" key="1">
    <source>
        <dbReference type="EMBL" id="OGZ69299.1"/>
    </source>
</evidence>
<evidence type="ECO:0000313" key="2">
    <source>
        <dbReference type="Proteomes" id="UP000178820"/>
    </source>
</evidence>
<name>A0A1G2I3Q8_9BACT</name>
<dbReference type="EMBL" id="MHOT01000013">
    <property type="protein sequence ID" value="OGZ69299.1"/>
    <property type="molecule type" value="Genomic_DNA"/>
</dbReference>
<accession>A0A1G2I3Q8</accession>
<reference evidence="1 2" key="1">
    <citation type="journal article" date="2016" name="Nat. Commun.">
        <title>Thousands of microbial genomes shed light on interconnected biogeochemical processes in an aquifer system.</title>
        <authorList>
            <person name="Anantharaman K."/>
            <person name="Brown C.T."/>
            <person name="Hug L.A."/>
            <person name="Sharon I."/>
            <person name="Castelle C.J."/>
            <person name="Probst A.J."/>
            <person name="Thomas B.C."/>
            <person name="Singh A."/>
            <person name="Wilkins M.J."/>
            <person name="Karaoz U."/>
            <person name="Brodie E.L."/>
            <person name="Williams K.H."/>
            <person name="Hubbard S.S."/>
            <person name="Banfield J.F."/>
        </authorList>
    </citation>
    <scope>NUCLEOTIDE SEQUENCE [LARGE SCALE GENOMIC DNA]</scope>
</reference>
<organism evidence="1 2">
    <name type="scientific">Candidatus Staskawiczbacteria bacterium RIFCSPHIGHO2_02_FULL_42_22</name>
    <dbReference type="NCBI Taxonomy" id="1802207"/>
    <lineage>
        <taxon>Bacteria</taxon>
        <taxon>Candidatus Staskawicziibacteriota</taxon>
    </lineage>
</organism>
<comment type="caution">
    <text evidence="1">The sequence shown here is derived from an EMBL/GenBank/DDBJ whole genome shotgun (WGS) entry which is preliminary data.</text>
</comment>
<proteinExistence type="predicted"/>
<dbReference type="AlphaFoldDB" id="A0A1G2I3Q8"/>
<sequence>MKETKTSEREEKYFDNFNNVSWMTKLLFIHSRLARIADNHGFIRGLTRMRSSLRGVPIAIVDNEAILRVIWSSKVK</sequence>
<dbReference type="Proteomes" id="UP000178820">
    <property type="component" value="Unassembled WGS sequence"/>
</dbReference>
<gene>
    <name evidence="1" type="ORF">A3D44_01245</name>
</gene>